<dbReference type="Gene3D" id="3.90.1300.10">
    <property type="entry name" value="Amidase signature (AS) domain"/>
    <property type="match status" value="1"/>
</dbReference>
<evidence type="ECO:0000259" key="1">
    <source>
        <dbReference type="Pfam" id="PF01425"/>
    </source>
</evidence>
<dbReference type="InterPro" id="IPR023631">
    <property type="entry name" value="Amidase_dom"/>
</dbReference>
<dbReference type="PANTHER" id="PTHR11895:SF76">
    <property type="entry name" value="INDOLEACETAMIDE HYDROLASE"/>
    <property type="match status" value="1"/>
</dbReference>
<dbReference type="Proteomes" id="UP001255416">
    <property type="component" value="Unassembled WGS sequence"/>
</dbReference>
<dbReference type="SUPFAM" id="SSF75304">
    <property type="entry name" value="Amidase signature (AS) enzymes"/>
    <property type="match status" value="1"/>
</dbReference>
<gene>
    <name evidence="2" type="ORF">QO231_06040</name>
</gene>
<sequence>MTLTQRSAKSLLADLSNGSLSAVELMQATLARIDAVNGKVNAIVGLRDPDALLAEAREKDRRPSRGPLHGLPIAVKDLVNVAGILSTHGSPIFADAVPEKDDLIAERMRAAGAILIGKTNTPEFGLGSHTFNPVHGATRNPYDTSRSCGGSSGGAAVSLAAGMTALADGSDMMGSLRNPAAWNNVYGFRPSWGRVPSEPVGDTFLHQLSTLGPMGRSPEDVAILLDVVAGPDPRQPHGLAADPVAPLAHLDPKGLRIGWLGDWDGAFPMEDGILDLSADALSVMETLGCIVEPVAAPFSADAMWQSWIDLRSWQVSAGLAAHLAEGAKLKESAIWETERGLALTAMDVHRASIVRSEWFKAAAALFETYDALILPSAQVWPFDGDIPYPTSIAGHSMDTYHRWMQVVVPISLIGLPALAAPAGFGPQGLPMGVQIFGPRGSDARLLALGAAYHAATDWPQHLPPL</sequence>
<dbReference type="Pfam" id="PF01425">
    <property type="entry name" value="Amidase"/>
    <property type="match status" value="1"/>
</dbReference>
<dbReference type="InterPro" id="IPR000120">
    <property type="entry name" value="Amidase"/>
</dbReference>
<protein>
    <submittedName>
        <fullName evidence="2">Amidase</fullName>
    </submittedName>
</protein>
<accession>A0ABU3VBL8</accession>
<dbReference type="RefSeq" id="WP_316774291.1">
    <property type="nucleotide sequence ID" value="NZ_JASMWN010000003.1"/>
</dbReference>
<evidence type="ECO:0000313" key="3">
    <source>
        <dbReference type="Proteomes" id="UP001255416"/>
    </source>
</evidence>
<name>A0ABU3VBL8_9RHOB</name>
<feature type="domain" description="Amidase" evidence="1">
    <location>
        <begin position="24"/>
        <end position="446"/>
    </location>
</feature>
<dbReference type="EMBL" id="JASMWN010000003">
    <property type="protein sequence ID" value="MDU9003415.1"/>
    <property type="molecule type" value="Genomic_DNA"/>
</dbReference>
<dbReference type="PANTHER" id="PTHR11895">
    <property type="entry name" value="TRANSAMIDASE"/>
    <property type="match status" value="1"/>
</dbReference>
<reference evidence="3" key="1">
    <citation type="submission" date="2023-05" db="EMBL/GenBank/DDBJ databases">
        <title>Sedimentitalea sp. nov. JM2-8.</title>
        <authorList>
            <person name="Huang J."/>
        </authorList>
    </citation>
    <scope>NUCLEOTIDE SEQUENCE [LARGE SCALE GENOMIC DNA]</scope>
    <source>
        <strain evidence="3">KHS03</strain>
    </source>
</reference>
<evidence type="ECO:0000313" key="2">
    <source>
        <dbReference type="EMBL" id="MDU9003415.1"/>
    </source>
</evidence>
<organism evidence="2 3">
    <name type="scientific">Sedimentitalea todarodis</name>
    <dbReference type="NCBI Taxonomy" id="1631240"/>
    <lineage>
        <taxon>Bacteria</taxon>
        <taxon>Pseudomonadati</taxon>
        <taxon>Pseudomonadota</taxon>
        <taxon>Alphaproteobacteria</taxon>
        <taxon>Rhodobacterales</taxon>
        <taxon>Paracoccaceae</taxon>
        <taxon>Sedimentitalea</taxon>
    </lineage>
</organism>
<dbReference type="NCBIfam" id="NF005686">
    <property type="entry name" value="PRK07486.1"/>
    <property type="match status" value="1"/>
</dbReference>
<proteinExistence type="predicted"/>
<dbReference type="InterPro" id="IPR036928">
    <property type="entry name" value="AS_sf"/>
</dbReference>
<keyword evidence="3" id="KW-1185">Reference proteome</keyword>
<comment type="caution">
    <text evidence="2">The sequence shown here is derived from an EMBL/GenBank/DDBJ whole genome shotgun (WGS) entry which is preliminary data.</text>
</comment>